<dbReference type="GO" id="GO:0046983">
    <property type="term" value="F:protein dimerization activity"/>
    <property type="evidence" value="ECO:0007669"/>
    <property type="project" value="InterPro"/>
</dbReference>
<dbReference type="Pfam" id="PF07730">
    <property type="entry name" value="HisKA_3"/>
    <property type="match status" value="1"/>
</dbReference>
<comment type="catalytic activity">
    <reaction evidence="1">
        <text>ATP + protein L-histidine = ADP + protein N-phospho-L-histidine.</text>
        <dbReference type="EC" id="2.7.13.3"/>
    </reaction>
</comment>
<keyword evidence="13" id="KW-1185">Reference proteome</keyword>
<dbReference type="eggNOG" id="COG4585">
    <property type="taxonomic scope" value="Bacteria"/>
</dbReference>
<evidence type="ECO:0000256" key="9">
    <source>
        <dbReference type="SAM" id="Phobius"/>
    </source>
</evidence>
<proteinExistence type="predicted"/>
<dbReference type="Proteomes" id="UP000003586">
    <property type="component" value="Chromosome"/>
</dbReference>
<dbReference type="AlphaFoldDB" id="W0F434"/>
<evidence type="ECO:0000256" key="2">
    <source>
        <dbReference type="ARBA" id="ARBA00012438"/>
    </source>
</evidence>
<dbReference type="InterPro" id="IPR036890">
    <property type="entry name" value="HATPase_C_sf"/>
</dbReference>
<dbReference type="GO" id="GO:0005524">
    <property type="term" value="F:ATP binding"/>
    <property type="evidence" value="ECO:0007669"/>
    <property type="project" value="UniProtKB-KW"/>
</dbReference>
<evidence type="ECO:0000313" key="12">
    <source>
        <dbReference type="EMBL" id="AHF17820.1"/>
    </source>
</evidence>
<keyword evidence="9" id="KW-1133">Transmembrane helix</keyword>
<reference evidence="12 13" key="1">
    <citation type="submission" date="2013-12" db="EMBL/GenBank/DDBJ databases">
        <authorList>
            <consortium name="DOE Joint Genome Institute"/>
            <person name="Eisen J."/>
            <person name="Huntemann M."/>
            <person name="Han J."/>
            <person name="Chen A."/>
            <person name="Kyrpides N."/>
            <person name="Mavromatis K."/>
            <person name="Markowitz V."/>
            <person name="Palaniappan K."/>
            <person name="Ivanova N."/>
            <person name="Schaumberg A."/>
            <person name="Pati A."/>
            <person name="Liolios K."/>
            <person name="Nordberg H.P."/>
            <person name="Cantor M.N."/>
            <person name="Hua S.X."/>
            <person name="Woyke T."/>
        </authorList>
    </citation>
    <scope>NUCLEOTIDE SEQUENCE [LARGE SCALE GENOMIC DNA]</scope>
    <source>
        <strain evidence="13">DSM 19437</strain>
    </source>
</reference>
<dbReference type="Pfam" id="PF02518">
    <property type="entry name" value="HATPase_c"/>
    <property type="match status" value="1"/>
</dbReference>
<dbReference type="SUPFAM" id="SSF55874">
    <property type="entry name" value="ATPase domain of HSP90 chaperone/DNA topoisomerase II/histidine kinase"/>
    <property type="match status" value="1"/>
</dbReference>
<gene>
    <name evidence="12" type="ORF">NIASO_14760</name>
</gene>
<sequence length="270" mass="30968">MGEKEINVFFLSVILTVLLLVMAVYFVIISIRRRNILYKREREANAILHKQELLETRQEVQQKLMQNIGSELHDTVGQKLTLTYLQMENTRQLNDIEEIKSRIGAQNDLIQESLNELRSISKMLTTQDFSSFSFVNYVDKELTRINESGLCKTIFTYPANASFDFLDERINLSLVRICQEFIQNSLKHSGGSQLTIDVVLSDKDLKIVCADNGQGINWEKAREYRIGSGSGLQSIERRINNIGAGYRWENNNGTQLHIDLPLNKIGEHEA</sequence>
<evidence type="ECO:0000256" key="4">
    <source>
        <dbReference type="ARBA" id="ARBA00022679"/>
    </source>
</evidence>
<evidence type="ECO:0000256" key="3">
    <source>
        <dbReference type="ARBA" id="ARBA00022553"/>
    </source>
</evidence>
<dbReference type="KEGG" id="nso:NIASO_14760"/>
<dbReference type="EC" id="2.7.13.3" evidence="2"/>
<feature type="domain" description="Signal transduction histidine kinase subgroup 3 dimerisation and phosphoacceptor" evidence="11">
    <location>
        <begin position="67"/>
        <end position="125"/>
    </location>
</feature>
<evidence type="ECO:0000256" key="7">
    <source>
        <dbReference type="ARBA" id="ARBA00022840"/>
    </source>
</evidence>
<evidence type="ECO:0000256" key="1">
    <source>
        <dbReference type="ARBA" id="ARBA00000085"/>
    </source>
</evidence>
<dbReference type="Gene3D" id="3.30.565.10">
    <property type="entry name" value="Histidine kinase-like ATPase, C-terminal domain"/>
    <property type="match status" value="1"/>
</dbReference>
<dbReference type="HOGENOM" id="CLU_000445_20_6_10"/>
<feature type="transmembrane region" description="Helical" evidence="9">
    <location>
        <begin position="6"/>
        <end position="31"/>
    </location>
</feature>
<dbReference type="InterPro" id="IPR003594">
    <property type="entry name" value="HATPase_dom"/>
</dbReference>
<accession>W0F434</accession>
<keyword evidence="6" id="KW-0418">Kinase</keyword>
<dbReference type="InterPro" id="IPR050482">
    <property type="entry name" value="Sensor_HK_TwoCompSys"/>
</dbReference>
<dbReference type="PANTHER" id="PTHR24421">
    <property type="entry name" value="NITRATE/NITRITE SENSOR PROTEIN NARX-RELATED"/>
    <property type="match status" value="1"/>
</dbReference>
<feature type="domain" description="Histidine kinase/HSP90-like ATPase" evidence="10">
    <location>
        <begin position="173"/>
        <end position="263"/>
    </location>
</feature>
<evidence type="ECO:0000256" key="5">
    <source>
        <dbReference type="ARBA" id="ARBA00022741"/>
    </source>
</evidence>
<keyword evidence="7" id="KW-0067">ATP-binding</keyword>
<evidence type="ECO:0000313" key="13">
    <source>
        <dbReference type="Proteomes" id="UP000003586"/>
    </source>
</evidence>
<dbReference type="Gene3D" id="1.20.5.1930">
    <property type="match status" value="1"/>
</dbReference>
<dbReference type="PANTHER" id="PTHR24421:SF10">
    <property type="entry name" value="NITRATE_NITRITE SENSOR PROTEIN NARQ"/>
    <property type="match status" value="1"/>
</dbReference>
<keyword evidence="9" id="KW-0812">Transmembrane</keyword>
<evidence type="ECO:0000259" key="10">
    <source>
        <dbReference type="Pfam" id="PF02518"/>
    </source>
</evidence>
<keyword evidence="3" id="KW-0597">Phosphoprotein</keyword>
<dbReference type="RefSeq" id="WP_008586714.1">
    <property type="nucleotide sequence ID" value="NZ_CP007035.1"/>
</dbReference>
<keyword evidence="4" id="KW-0808">Transferase</keyword>
<dbReference type="GO" id="GO:0000155">
    <property type="term" value="F:phosphorelay sensor kinase activity"/>
    <property type="evidence" value="ECO:0007669"/>
    <property type="project" value="InterPro"/>
</dbReference>
<dbReference type="OrthoDB" id="9760839at2"/>
<evidence type="ECO:0000256" key="6">
    <source>
        <dbReference type="ARBA" id="ARBA00022777"/>
    </source>
</evidence>
<name>W0F434_9BACT</name>
<evidence type="ECO:0000259" key="11">
    <source>
        <dbReference type="Pfam" id="PF07730"/>
    </source>
</evidence>
<dbReference type="STRING" id="929713.NIASO_14760"/>
<dbReference type="GO" id="GO:0016020">
    <property type="term" value="C:membrane"/>
    <property type="evidence" value="ECO:0007669"/>
    <property type="project" value="InterPro"/>
</dbReference>
<organism evidence="12 13">
    <name type="scientific">Niabella soli DSM 19437</name>
    <dbReference type="NCBI Taxonomy" id="929713"/>
    <lineage>
        <taxon>Bacteria</taxon>
        <taxon>Pseudomonadati</taxon>
        <taxon>Bacteroidota</taxon>
        <taxon>Chitinophagia</taxon>
        <taxon>Chitinophagales</taxon>
        <taxon>Chitinophagaceae</taxon>
        <taxon>Niabella</taxon>
    </lineage>
</organism>
<evidence type="ECO:0000256" key="8">
    <source>
        <dbReference type="ARBA" id="ARBA00023012"/>
    </source>
</evidence>
<keyword evidence="8" id="KW-0902">Two-component regulatory system</keyword>
<keyword evidence="5" id="KW-0547">Nucleotide-binding</keyword>
<dbReference type="EMBL" id="CP007035">
    <property type="protein sequence ID" value="AHF17820.1"/>
    <property type="molecule type" value="Genomic_DNA"/>
</dbReference>
<dbReference type="InterPro" id="IPR011712">
    <property type="entry name" value="Sig_transdc_His_kin_sub3_dim/P"/>
</dbReference>
<keyword evidence="9" id="KW-0472">Membrane</keyword>
<protein>
    <recommendedName>
        <fullName evidence="2">histidine kinase</fullName>
        <ecNumber evidence="2">2.7.13.3</ecNumber>
    </recommendedName>
</protein>